<sequence length="207" mass="22822">MNIARTSFIFILPFITIACTTSSNGHVFKSECGFFELSGSKPLTYSIENENVVSLDGVICSGSLDTFVRLTGSYPNLHTLNINIIEGSSDDETNLKLSKLIHDMGINTHLNKDGLIASGGVDLFLAGIHRTAEDAHPQIGVHSWESSDGTDGGQVPKSDPVHQKYLTYYNHINVEPDFYWFTLEAAPASDIHWMTQSELAQYRVITP</sequence>
<dbReference type="Proteomes" id="UP000078406">
    <property type="component" value="Unassembled WGS sequence"/>
</dbReference>
<dbReference type="AlphaFoldDB" id="A0A177XUC9"/>
<comment type="caution">
    <text evidence="1">The sequence shown here is derived from an EMBL/GenBank/DDBJ whole genome shotgun (WGS) entry which is preliminary data.</text>
</comment>
<evidence type="ECO:0000313" key="2">
    <source>
        <dbReference type="Proteomes" id="UP000078406"/>
    </source>
</evidence>
<protein>
    <submittedName>
        <fullName evidence="1">Uncharacterized protein</fullName>
    </submittedName>
</protein>
<organism evidence="1 2">
    <name type="scientific">Vibrio bivalvicida</name>
    <dbReference type="NCBI Taxonomy" id="1276888"/>
    <lineage>
        <taxon>Bacteria</taxon>
        <taxon>Pseudomonadati</taxon>
        <taxon>Pseudomonadota</taxon>
        <taxon>Gammaproteobacteria</taxon>
        <taxon>Vibrionales</taxon>
        <taxon>Vibrionaceae</taxon>
        <taxon>Vibrio</taxon>
        <taxon>Vibrio oreintalis group</taxon>
    </lineage>
</organism>
<name>A0A177XUC9_9VIBR</name>
<dbReference type="PROSITE" id="PS51257">
    <property type="entry name" value="PROKAR_LIPOPROTEIN"/>
    <property type="match status" value="1"/>
</dbReference>
<accession>A0A177XUC9</accession>
<dbReference type="EMBL" id="LLEI02000091">
    <property type="protein sequence ID" value="OAJ91966.1"/>
    <property type="molecule type" value="Genomic_DNA"/>
</dbReference>
<proteinExistence type="predicted"/>
<gene>
    <name evidence="1" type="ORF">APB76_21645</name>
</gene>
<dbReference type="RefSeq" id="WP_054962515.1">
    <property type="nucleotide sequence ID" value="NZ_LLEI02000091.1"/>
</dbReference>
<reference evidence="1 2" key="1">
    <citation type="journal article" date="2016" name="Syst. Appl. Microbiol.">
        <title>Vibrio bivalvicida sp. nov., a novel larval pathogen for bivalve molluscs reared in a hatchery.</title>
        <authorList>
            <person name="Dubert J."/>
            <person name="Romalde J.L."/>
            <person name="Prado S."/>
            <person name="Barja J.L."/>
        </authorList>
    </citation>
    <scope>NUCLEOTIDE SEQUENCE [LARGE SCALE GENOMIC DNA]</scope>
    <source>
        <strain evidence="1 2">605</strain>
    </source>
</reference>
<evidence type="ECO:0000313" key="1">
    <source>
        <dbReference type="EMBL" id="OAJ91966.1"/>
    </source>
</evidence>